<evidence type="ECO:0008006" key="3">
    <source>
        <dbReference type="Google" id="ProtNLM"/>
    </source>
</evidence>
<accession>A0ABW3J022</accession>
<dbReference type="EMBL" id="JBHTIZ010000011">
    <property type="protein sequence ID" value="MFD0983641.1"/>
    <property type="molecule type" value="Genomic_DNA"/>
</dbReference>
<organism evidence="1 2">
    <name type="scientific">Flavobacterium myungsuense</name>
    <dbReference type="NCBI Taxonomy" id="651823"/>
    <lineage>
        <taxon>Bacteria</taxon>
        <taxon>Pseudomonadati</taxon>
        <taxon>Bacteroidota</taxon>
        <taxon>Flavobacteriia</taxon>
        <taxon>Flavobacteriales</taxon>
        <taxon>Flavobacteriaceae</taxon>
        <taxon>Flavobacterium</taxon>
    </lineage>
</organism>
<dbReference type="Proteomes" id="UP001597051">
    <property type="component" value="Unassembled WGS sequence"/>
</dbReference>
<dbReference type="Gene3D" id="3.40.50.300">
    <property type="entry name" value="P-loop containing nucleotide triphosphate hydrolases"/>
    <property type="match status" value="1"/>
</dbReference>
<dbReference type="InterPro" id="IPR027417">
    <property type="entry name" value="P-loop_NTPase"/>
</dbReference>
<reference evidence="2" key="1">
    <citation type="journal article" date="2019" name="Int. J. Syst. Evol. Microbiol.">
        <title>The Global Catalogue of Microorganisms (GCM) 10K type strain sequencing project: providing services to taxonomists for standard genome sequencing and annotation.</title>
        <authorList>
            <consortium name="The Broad Institute Genomics Platform"/>
            <consortium name="The Broad Institute Genome Sequencing Center for Infectious Disease"/>
            <person name="Wu L."/>
            <person name="Ma J."/>
        </authorList>
    </citation>
    <scope>NUCLEOTIDE SEQUENCE [LARGE SCALE GENOMIC DNA]</scope>
    <source>
        <strain evidence="2">CECT 7649</strain>
    </source>
</reference>
<name>A0ABW3J022_9FLAO</name>
<keyword evidence="2" id="KW-1185">Reference proteome</keyword>
<dbReference type="SUPFAM" id="SSF52540">
    <property type="entry name" value="P-loop containing nucleoside triphosphate hydrolases"/>
    <property type="match status" value="1"/>
</dbReference>
<comment type="caution">
    <text evidence="1">The sequence shown here is derived from an EMBL/GenBank/DDBJ whole genome shotgun (WGS) entry which is preliminary data.</text>
</comment>
<evidence type="ECO:0000313" key="1">
    <source>
        <dbReference type="EMBL" id="MFD0983641.1"/>
    </source>
</evidence>
<gene>
    <name evidence="1" type="ORF">ACFQ0S_04030</name>
</gene>
<evidence type="ECO:0000313" key="2">
    <source>
        <dbReference type="Proteomes" id="UP001597051"/>
    </source>
</evidence>
<protein>
    <recommendedName>
        <fullName evidence="3">Thymidylate kinase-like domain-containing protein</fullName>
    </recommendedName>
</protein>
<proteinExistence type="predicted"/>
<dbReference type="RefSeq" id="WP_379754221.1">
    <property type="nucleotide sequence ID" value="NZ_JBHSYB010000012.1"/>
</dbReference>
<sequence length="390" mass="46158">MRQALILSFFRTLESKFQYAILHHVEDVFSLNNDIDLIVDCSKKELKEFISFFCTENNGYFLSHTVDSGTSRFNLIFLNENQSFKIELDITFSNHNLLDVNVKKLLKKKTKREVNGFLFSKIENNDEIEYYLDKKAFKKETIDDNFAYFKDLNSKIDFNKLKIIFDKKSSKFKTFSFDYRKKIQKLYLFFIRMYEKPSLTICFLGPDGSGKSTIIEELRNQNPFVNFHYFHLKPTVNKKSHAIINPHSNPSYPAFVSYLKLIYLIFQYNVNWILNIWTIKLTPTIIIFDRYFDDIIADPKRYRYGGSLKAIKIARMFIPKPAITFVLVAKSEIIYSRKKEVSKMELESQLERYTNLCEDYKFIKIDVSNSIPQIANKVILEILNRKKHAV</sequence>